<reference evidence="1" key="1">
    <citation type="journal article" date="2018" name="Genome Biol. Evol.">
        <title>Genomics and development of Lentinus tigrinus, a white-rot wood-decaying mushroom with dimorphic fruiting bodies.</title>
        <authorList>
            <person name="Wu B."/>
            <person name="Xu Z."/>
            <person name="Knudson A."/>
            <person name="Carlson A."/>
            <person name="Chen N."/>
            <person name="Kovaka S."/>
            <person name="LaButti K."/>
            <person name="Lipzen A."/>
            <person name="Pennachio C."/>
            <person name="Riley R."/>
            <person name="Schakwitz W."/>
            <person name="Umezawa K."/>
            <person name="Ohm R.A."/>
            <person name="Grigoriev I.V."/>
            <person name="Nagy L.G."/>
            <person name="Gibbons J."/>
            <person name="Hibbett D."/>
        </authorList>
    </citation>
    <scope>NUCLEOTIDE SEQUENCE [LARGE SCALE GENOMIC DNA]</scope>
    <source>
        <strain evidence="1">ALCF2SS1-6</strain>
    </source>
</reference>
<dbReference type="AlphaFoldDB" id="A0A5C2RPK6"/>
<gene>
    <name evidence="1" type="ORF">L227DRAFT_604588</name>
</gene>
<evidence type="ECO:0000313" key="2">
    <source>
        <dbReference type="Proteomes" id="UP000313359"/>
    </source>
</evidence>
<dbReference type="Proteomes" id="UP000313359">
    <property type="component" value="Unassembled WGS sequence"/>
</dbReference>
<protein>
    <submittedName>
        <fullName evidence="1">Uncharacterized protein</fullName>
    </submittedName>
</protein>
<evidence type="ECO:0000313" key="1">
    <source>
        <dbReference type="EMBL" id="RPD53473.1"/>
    </source>
</evidence>
<sequence>MGPRPRGKTSVRRGVLVAPLRRPCKTGAARGSAQRRRLLRFFRGLGRDGAQVRGLQGAPPVHTTSQRVHRATEARYRCFAGGKSLCMTCLFMDIACCRRDTYNVALNFLNPHSLP</sequence>
<organism evidence="1 2">
    <name type="scientific">Lentinus tigrinus ALCF2SS1-6</name>
    <dbReference type="NCBI Taxonomy" id="1328759"/>
    <lineage>
        <taxon>Eukaryota</taxon>
        <taxon>Fungi</taxon>
        <taxon>Dikarya</taxon>
        <taxon>Basidiomycota</taxon>
        <taxon>Agaricomycotina</taxon>
        <taxon>Agaricomycetes</taxon>
        <taxon>Polyporales</taxon>
        <taxon>Polyporaceae</taxon>
        <taxon>Lentinus</taxon>
    </lineage>
</organism>
<proteinExistence type="predicted"/>
<accession>A0A5C2RPK6</accession>
<dbReference type="EMBL" id="ML122321">
    <property type="protein sequence ID" value="RPD53473.1"/>
    <property type="molecule type" value="Genomic_DNA"/>
</dbReference>
<feature type="non-terminal residue" evidence="1">
    <location>
        <position position="115"/>
    </location>
</feature>
<keyword evidence="2" id="KW-1185">Reference proteome</keyword>
<name>A0A5C2RPK6_9APHY</name>